<protein>
    <submittedName>
        <fullName evidence="3">Integrase catalytic domain-containing protein</fullName>
    </submittedName>
</protein>
<dbReference type="SUPFAM" id="SSF53098">
    <property type="entry name" value="Ribonuclease H-like"/>
    <property type="match status" value="1"/>
</dbReference>
<dbReference type="GO" id="GO:0003676">
    <property type="term" value="F:nucleic acid binding"/>
    <property type="evidence" value="ECO:0007669"/>
    <property type="project" value="InterPro"/>
</dbReference>
<dbReference type="OrthoDB" id="5865975at2759"/>
<accession>A0A0N4WNJ1</accession>
<organism evidence="3">
    <name type="scientific">Haemonchus placei</name>
    <name type="common">Barber's pole worm</name>
    <dbReference type="NCBI Taxonomy" id="6290"/>
    <lineage>
        <taxon>Eukaryota</taxon>
        <taxon>Metazoa</taxon>
        <taxon>Ecdysozoa</taxon>
        <taxon>Nematoda</taxon>
        <taxon>Chromadorea</taxon>
        <taxon>Rhabditida</taxon>
        <taxon>Rhabditina</taxon>
        <taxon>Rhabditomorpha</taxon>
        <taxon>Strongyloidea</taxon>
        <taxon>Trichostrongylidae</taxon>
        <taxon>Haemonchus</taxon>
    </lineage>
</organism>
<evidence type="ECO:0000313" key="1">
    <source>
        <dbReference type="EMBL" id="VDO46922.1"/>
    </source>
</evidence>
<proteinExistence type="predicted"/>
<dbReference type="EMBL" id="UZAF01017996">
    <property type="protein sequence ID" value="VDO46922.1"/>
    <property type="molecule type" value="Genomic_DNA"/>
</dbReference>
<dbReference type="InterPro" id="IPR052160">
    <property type="entry name" value="Gypsy_RT_Integrase-like"/>
</dbReference>
<dbReference type="PANTHER" id="PTHR47266">
    <property type="entry name" value="ENDONUCLEASE-RELATED"/>
    <property type="match status" value="1"/>
</dbReference>
<gene>
    <name evidence="1" type="ORF">HPLM_LOCUS12850</name>
</gene>
<dbReference type="Gene3D" id="3.30.420.10">
    <property type="entry name" value="Ribonuclease H-like superfamily/Ribonuclease H"/>
    <property type="match status" value="1"/>
</dbReference>
<dbReference type="STRING" id="6290.A0A0N4WNJ1"/>
<evidence type="ECO:0000313" key="2">
    <source>
        <dbReference type="Proteomes" id="UP000268014"/>
    </source>
</evidence>
<dbReference type="InterPro" id="IPR036397">
    <property type="entry name" value="RNaseH_sf"/>
</dbReference>
<evidence type="ECO:0000313" key="3">
    <source>
        <dbReference type="WBParaSite" id="HPLM_0001285801-mRNA-1"/>
    </source>
</evidence>
<dbReference type="InterPro" id="IPR012337">
    <property type="entry name" value="RNaseH-like_sf"/>
</dbReference>
<dbReference type="WBParaSite" id="HPLM_0001285801-mRNA-1">
    <property type="protein sequence ID" value="HPLM_0001285801-mRNA-1"/>
    <property type="gene ID" value="HPLM_0001285801"/>
</dbReference>
<sequence length="244" mass="28053">MKWDITQWSQECQKCLCDMHRHPMTPGLKPIVTSKPFELAGVDILEMGSTYNGNRYILSMIYHVPKFVKAYAISSKTATEKARVFFERWVAVRGHQGGEFDNRLVQELRSLLGIDHVYAKDTLILRFAYNTTVHESTGESPCYLLHGFDPYILEEPSKYVVDTENYTHEVFAATNIAREYARDEGNGMRRKMKLAYSGTTVYVPDYRGSMVGCKWKLGARSSYLKILSWSTPGNCHTVCRHERE</sequence>
<dbReference type="AlphaFoldDB" id="A0A0N4WNJ1"/>
<keyword evidence="2" id="KW-1185">Reference proteome</keyword>
<dbReference type="Proteomes" id="UP000268014">
    <property type="component" value="Unassembled WGS sequence"/>
</dbReference>
<reference evidence="1 2" key="2">
    <citation type="submission" date="2018-11" db="EMBL/GenBank/DDBJ databases">
        <authorList>
            <consortium name="Pathogen Informatics"/>
        </authorList>
    </citation>
    <scope>NUCLEOTIDE SEQUENCE [LARGE SCALE GENOMIC DNA]</scope>
    <source>
        <strain evidence="1 2">MHpl1</strain>
    </source>
</reference>
<reference evidence="3" key="1">
    <citation type="submission" date="2017-02" db="UniProtKB">
        <authorList>
            <consortium name="WormBaseParasite"/>
        </authorList>
    </citation>
    <scope>IDENTIFICATION</scope>
</reference>
<name>A0A0N4WNJ1_HAEPC</name>